<reference evidence="1" key="2">
    <citation type="submission" date="2023-03" db="EMBL/GenBank/DDBJ databases">
        <authorList>
            <person name="Zhang Z."/>
        </authorList>
    </citation>
    <scope>NUCLEOTIDE SEQUENCE</scope>
    <source>
        <strain evidence="1">DSA</strain>
    </source>
</reference>
<dbReference type="InterPro" id="IPR014986">
    <property type="entry name" value="XkdN-like"/>
</dbReference>
<dbReference type="EMBL" id="JARPTC010000010">
    <property type="protein sequence ID" value="MDO7787124.1"/>
    <property type="molecule type" value="Genomic_DNA"/>
</dbReference>
<evidence type="ECO:0000313" key="1">
    <source>
        <dbReference type="EMBL" id="MDO7787124.1"/>
    </source>
</evidence>
<dbReference type="RefSeq" id="WP_304542269.1">
    <property type="nucleotide sequence ID" value="NZ_JARPTC010000010.1"/>
</dbReference>
<dbReference type="Pfam" id="PF08890">
    <property type="entry name" value="Phage_TAC_5"/>
    <property type="match status" value="1"/>
</dbReference>
<organism evidence="1 2">
    <name type="scientific">Desulforamulus aquiferis</name>
    <dbReference type="NCBI Taxonomy" id="1397668"/>
    <lineage>
        <taxon>Bacteria</taxon>
        <taxon>Bacillati</taxon>
        <taxon>Bacillota</taxon>
        <taxon>Clostridia</taxon>
        <taxon>Eubacteriales</taxon>
        <taxon>Peptococcaceae</taxon>
        <taxon>Desulforamulus</taxon>
    </lineage>
</organism>
<reference evidence="1" key="1">
    <citation type="journal article" date="2023" name="J. Hazard. Mater.">
        <title>Anaerobic biodegradation of pyrene and benzo[a]pyrene by a new sulfate-reducing Desulforamulus aquiferis strain DSA.</title>
        <authorList>
            <person name="Zhang Z."/>
            <person name="Sun J."/>
            <person name="Gong X."/>
            <person name="Wang C."/>
            <person name="Wang H."/>
        </authorList>
    </citation>
    <scope>NUCLEOTIDE SEQUENCE</scope>
    <source>
        <strain evidence="1">DSA</strain>
    </source>
</reference>
<comment type="caution">
    <text evidence="1">The sequence shown here is derived from an EMBL/GenBank/DDBJ whole genome shotgun (WGS) entry which is preliminary data.</text>
</comment>
<dbReference type="Proteomes" id="UP001172911">
    <property type="component" value="Unassembled WGS sequence"/>
</dbReference>
<dbReference type="InterPro" id="IPR038559">
    <property type="entry name" value="XkdN-like_sf"/>
</dbReference>
<dbReference type="Gene3D" id="3.30.2220.30">
    <property type="match status" value="1"/>
</dbReference>
<keyword evidence="2" id="KW-1185">Reference proteome</keyword>
<gene>
    <name evidence="1" type="ORF">P6N53_07830</name>
</gene>
<dbReference type="AlphaFoldDB" id="A0AAW7ZD89"/>
<sequence>MERTMEFFMKGKRKETANGFVVVTEAFLDDKGKPIPFEIQALDQEKIEEIQEECTKPAIIKRGRVVVPEKMDTNRYVARLCVESLVFPNVKDTQLLKSYGRVDPVELLKKDILPIGGEYAELAEAVMKINGFDEDVSKLIEEAKN</sequence>
<name>A0AAW7ZD89_9FIRM</name>
<proteinExistence type="predicted"/>
<protein>
    <submittedName>
        <fullName evidence="1">Phage portal protein</fullName>
    </submittedName>
</protein>
<evidence type="ECO:0000313" key="2">
    <source>
        <dbReference type="Proteomes" id="UP001172911"/>
    </source>
</evidence>
<accession>A0AAW7ZD89</accession>